<comment type="caution">
    <text evidence="1">The sequence shown here is derived from an EMBL/GenBank/DDBJ whole genome shotgun (WGS) entry which is preliminary data.</text>
</comment>
<dbReference type="EMBL" id="CAJEWN010000821">
    <property type="protein sequence ID" value="CAD2190657.1"/>
    <property type="molecule type" value="Genomic_DNA"/>
</dbReference>
<accession>A0A6V7WUJ5</accession>
<protein>
    <submittedName>
        <fullName evidence="1">Uncharacterized protein</fullName>
    </submittedName>
</protein>
<evidence type="ECO:0000313" key="1">
    <source>
        <dbReference type="EMBL" id="CAD2190657.1"/>
    </source>
</evidence>
<organism evidence="1 2">
    <name type="scientific">Meloidogyne enterolobii</name>
    <name type="common">Root-knot nematode worm</name>
    <name type="synonym">Meloidogyne mayaguensis</name>
    <dbReference type="NCBI Taxonomy" id="390850"/>
    <lineage>
        <taxon>Eukaryota</taxon>
        <taxon>Metazoa</taxon>
        <taxon>Ecdysozoa</taxon>
        <taxon>Nematoda</taxon>
        <taxon>Chromadorea</taxon>
        <taxon>Rhabditida</taxon>
        <taxon>Tylenchina</taxon>
        <taxon>Tylenchomorpha</taxon>
        <taxon>Tylenchoidea</taxon>
        <taxon>Meloidogynidae</taxon>
        <taxon>Meloidogyninae</taxon>
        <taxon>Meloidogyne</taxon>
    </lineage>
</organism>
<gene>
    <name evidence="1" type="ORF">MENT_LOCUS43456</name>
</gene>
<proteinExistence type="predicted"/>
<dbReference type="AlphaFoldDB" id="A0A6V7WUJ5"/>
<reference evidence="1 2" key="1">
    <citation type="submission" date="2020-08" db="EMBL/GenBank/DDBJ databases">
        <authorList>
            <person name="Koutsovoulos G."/>
            <person name="Danchin GJ E."/>
        </authorList>
    </citation>
    <scope>NUCLEOTIDE SEQUENCE [LARGE SCALE GENOMIC DNA]</scope>
</reference>
<name>A0A6V7WUJ5_MELEN</name>
<sequence length="73" mass="8601">MLIRQFIQNSNPDYGNLLKEFKANNLHVSKVNYLNDYDFLEIKANYWMIQFSQMLNVEQILNNLGLGFTGKNI</sequence>
<dbReference type="Proteomes" id="UP000580250">
    <property type="component" value="Unassembled WGS sequence"/>
</dbReference>
<evidence type="ECO:0000313" key="2">
    <source>
        <dbReference type="Proteomes" id="UP000580250"/>
    </source>
</evidence>